<dbReference type="Gene3D" id="3.30.470.20">
    <property type="entry name" value="ATP-grasp fold, B domain"/>
    <property type="match status" value="1"/>
</dbReference>
<evidence type="ECO:0000256" key="7">
    <source>
        <dbReference type="ARBA" id="ARBA00022741"/>
    </source>
</evidence>
<dbReference type="GO" id="GO:0046872">
    <property type="term" value="F:metal ion binding"/>
    <property type="evidence" value="ECO:0007669"/>
    <property type="project" value="UniProtKB-KW"/>
</dbReference>
<dbReference type="PROSITE" id="PS00742">
    <property type="entry name" value="PEP_ENZYMES_2"/>
    <property type="match status" value="1"/>
</dbReference>
<dbReference type="Pfam" id="PF02896">
    <property type="entry name" value="PEP-utilizers_C"/>
    <property type="match status" value="1"/>
</dbReference>
<feature type="domain" description="Pyruvate phosphate dikinase AMP/ATP-binding" evidence="13">
    <location>
        <begin position="35"/>
        <end position="68"/>
    </location>
</feature>
<dbReference type="Gene3D" id="1.10.189.10">
    <property type="entry name" value="Pyruvate Phosphate Dikinase, domain 2"/>
    <property type="match status" value="1"/>
</dbReference>
<dbReference type="Gene3D" id="1.20.80.30">
    <property type="match status" value="1"/>
</dbReference>
<accession>A0AAV5CCC6</accession>
<dbReference type="AlphaFoldDB" id="A0AAV5CCC6"/>
<keyword evidence="8" id="KW-0418">Kinase</keyword>
<dbReference type="GO" id="GO:0015979">
    <property type="term" value="P:photosynthesis"/>
    <property type="evidence" value="ECO:0007669"/>
    <property type="project" value="UniProtKB-KW"/>
</dbReference>
<dbReference type="Gene3D" id="3.50.30.10">
    <property type="entry name" value="Phosphohistidine domain"/>
    <property type="match status" value="1"/>
</dbReference>
<reference evidence="15" key="2">
    <citation type="submission" date="2021-12" db="EMBL/GenBank/DDBJ databases">
        <title>Resequencing data analysis of finger millet.</title>
        <authorList>
            <person name="Hatakeyama M."/>
            <person name="Aluri S."/>
            <person name="Balachadran M.T."/>
            <person name="Sivarajan S.R."/>
            <person name="Poveda L."/>
            <person name="Shimizu-Inatsugi R."/>
            <person name="Schlapbach R."/>
            <person name="Sreeman S.M."/>
            <person name="Shimizu K.K."/>
        </authorList>
    </citation>
    <scope>NUCLEOTIDE SEQUENCE</scope>
</reference>
<gene>
    <name evidence="15" type="primary">ga12527</name>
    <name evidence="15" type="ORF">PR202_ga12527</name>
</gene>
<evidence type="ECO:0000259" key="14">
    <source>
        <dbReference type="Pfam" id="PF02896"/>
    </source>
</evidence>
<dbReference type="GO" id="GO:0005524">
    <property type="term" value="F:ATP binding"/>
    <property type="evidence" value="ECO:0007669"/>
    <property type="project" value="UniProtKB-KW"/>
</dbReference>
<feature type="domain" description="PEP-utilising enzyme mobile" evidence="12">
    <location>
        <begin position="392"/>
        <end position="456"/>
    </location>
</feature>
<reference evidence="15" key="1">
    <citation type="journal article" date="2018" name="DNA Res.">
        <title>Multiple hybrid de novo genome assembly of finger millet, an orphan allotetraploid crop.</title>
        <authorList>
            <person name="Hatakeyama M."/>
            <person name="Aluri S."/>
            <person name="Balachadran M.T."/>
            <person name="Sivarajan S.R."/>
            <person name="Patrignani A."/>
            <person name="Gruter S."/>
            <person name="Poveda L."/>
            <person name="Shimizu-Inatsugi R."/>
            <person name="Baeten J."/>
            <person name="Francoijs K.J."/>
            <person name="Nataraja K.N."/>
            <person name="Reddy Y.A.N."/>
            <person name="Phadnis S."/>
            <person name="Ravikumar R.L."/>
            <person name="Schlapbach R."/>
            <person name="Sreeman S.M."/>
            <person name="Shimizu K.K."/>
        </authorList>
    </citation>
    <scope>NUCLEOTIDE SEQUENCE</scope>
</reference>
<dbReference type="Gene3D" id="3.20.20.60">
    <property type="entry name" value="Phosphoenolpyruvate-binding domains"/>
    <property type="match status" value="1"/>
</dbReference>
<evidence type="ECO:0000256" key="3">
    <source>
        <dbReference type="ARBA" id="ARBA00011994"/>
    </source>
</evidence>
<keyword evidence="7" id="KW-0547">Nucleotide-binding</keyword>
<keyword evidence="9" id="KW-0067">ATP-binding</keyword>
<dbReference type="EMBL" id="BQKI01000006">
    <property type="protein sequence ID" value="GJM95749.1"/>
    <property type="molecule type" value="Genomic_DNA"/>
</dbReference>
<dbReference type="InterPro" id="IPR023151">
    <property type="entry name" value="PEP_util_CS"/>
</dbReference>
<dbReference type="PANTHER" id="PTHR22931">
    <property type="entry name" value="PHOSPHOENOLPYRUVATE DIKINASE-RELATED"/>
    <property type="match status" value="1"/>
</dbReference>
<dbReference type="Gene3D" id="3.30.1490.20">
    <property type="entry name" value="ATP-grasp fold, A domain"/>
    <property type="match status" value="1"/>
</dbReference>
<dbReference type="Pfam" id="PF01326">
    <property type="entry name" value="PPDK_N"/>
    <property type="match status" value="2"/>
</dbReference>
<keyword evidence="4" id="KW-0602">Photosynthesis</keyword>
<keyword evidence="16" id="KW-1185">Reference proteome</keyword>
<evidence type="ECO:0000313" key="16">
    <source>
        <dbReference type="Proteomes" id="UP001054889"/>
    </source>
</evidence>
<evidence type="ECO:0000256" key="10">
    <source>
        <dbReference type="ARBA" id="ARBA00022842"/>
    </source>
</evidence>
<dbReference type="InterPro" id="IPR010121">
    <property type="entry name" value="Pyruvate_phosphate_dikinase"/>
</dbReference>
<evidence type="ECO:0000256" key="2">
    <source>
        <dbReference type="ARBA" id="ARBA00007837"/>
    </source>
</evidence>
<dbReference type="FunFam" id="3.20.20.60:FF:000040">
    <property type="entry name" value="Pyruvate, phosphate dikinase, chloroplastic"/>
    <property type="match status" value="1"/>
</dbReference>
<comment type="cofactor">
    <cofactor evidence="1">
        <name>Mg(2+)</name>
        <dbReference type="ChEBI" id="CHEBI:18420"/>
    </cofactor>
</comment>
<evidence type="ECO:0000256" key="8">
    <source>
        <dbReference type="ARBA" id="ARBA00022777"/>
    </source>
</evidence>
<keyword evidence="5" id="KW-0808">Transferase</keyword>
<dbReference type="Proteomes" id="UP001054889">
    <property type="component" value="Unassembled WGS sequence"/>
</dbReference>
<keyword evidence="6" id="KW-0479">Metal-binding</keyword>
<comment type="similarity">
    <text evidence="2">Belongs to the PEP-utilizing enzyme family.</text>
</comment>
<dbReference type="PANTHER" id="PTHR22931:SF39">
    <property type="entry name" value="PYRUVATE, PHOSPHATE DIKINASE 2"/>
    <property type="match status" value="1"/>
</dbReference>
<evidence type="ECO:0000256" key="4">
    <source>
        <dbReference type="ARBA" id="ARBA00022531"/>
    </source>
</evidence>
<name>A0AAV5CCC6_ELECO</name>
<dbReference type="InterPro" id="IPR013815">
    <property type="entry name" value="ATP_grasp_subdomain_1"/>
</dbReference>
<dbReference type="InterPro" id="IPR000121">
    <property type="entry name" value="PEP_util_C"/>
</dbReference>
<dbReference type="SUPFAM" id="SSF52009">
    <property type="entry name" value="Phosphohistidine domain"/>
    <property type="match status" value="1"/>
</dbReference>
<dbReference type="GO" id="GO:0050242">
    <property type="term" value="F:pyruvate, phosphate dikinase activity"/>
    <property type="evidence" value="ECO:0007669"/>
    <property type="project" value="UniProtKB-EC"/>
</dbReference>
<dbReference type="InterPro" id="IPR040442">
    <property type="entry name" value="Pyrv_kinase-like_dom_sf"/>
</dbReference>
<dbReference type="SUPFAM" id="SSF51621">
    <property type="entry name" value="Phosphoenolpyruvate/pyruvate domain"/>
    <property type="match status" value="1"/>
</dbReference>
<proteinExistence type="inferred from homology"/>
<dbReference type="GO" id="GO:0016301">
    <property type="term" value="F:kinase activity"/>
    <property type="evidence" value="ECO:0007669"/>
    <property type="project" value="UniProtKB-KW"/>
</dbReference>
<evidence type="ECO:0000313" key="15">
    <source>
        <dbReference type="EMBL" id="GJM95749.1"/>
    </source>
</evidence>
<feature type="domain" description="Pyruvate phosphate dikinase AMP/ATP-binding" evidence="13">
    <location>
        <begin position="74"/>
        <end position="266"/>
    </location>
</feature>
<dbReference type="SUPFAM" id="SSF56059">
    <property type="entry name" value="Glutathione synthetase ATP-binding domain-like"/>
    <property type="match status" value="1"/>
</dbReference>
<keyword evidence="10" id="KW-0460">Magnesium</keyword>
<evidence type="ECO:0000256" key="6">
    <source>
        <dbReference type="ARBA" id="ARBA00022723"/>
    </source>
</evidence>
<dbReference type="InterPro" id="IPR036637">
    <property type="entry name" value="Phosphohistidine_dom_sf"/>
</dbReference>
<evidence type="ECO:0000256" key="5">
    <source>
        <dbReference type="ARBA" id="ARBA00022679"/>
    </source>
</evidence>
<dbReference type="InterPro" id="IPR002192">
    <property type="entry name" value="PPDK_AMP/ATP-bd"/>
</dbReference>
<feature type="domain" description="PEP-utilising enzyme C-terminal" evidence="14">
    <location>
        <begin position="471"/>
        <end position="824"/>
    </location>
</feature>
<comment type="caution">
    <text evidence="15">The sequence shown here is derived from an EMBL/GenBank/DDBJ whole genome shotgun (WGS) entry which is preliminary data.</text>
</comment>
<protein>
    <recommendedName>
        <fullName evidence="3">pyruvate, phosphate dikinase</fullName>
        <ecNumber evidence="3">2.7.9.1</ecNumber>
    </recommendedName>
</protein>
<evidence type="ECO:0000256" key="11">
    <source>
        <dbReference type="ARBA" id="ARBA00048103"/>
    </source>
</evidence>
<sequence length="1028" mass="113555">MAPAAHHRRGGPAETAQRVFHFGKGRSDGNKAMKDLLGGKGANLAEMVTIGLSVPPGFTVSTEACRQYQLNGGTMPPGLWDEILDALRLVEGAMDAGLGDSRRPLLLSVRSGAAVSMPGMMDTVLNLGLNDHVVAGLAERSGRRFAYDSYRRFLDMFGDVVMGIPHGLFEEKLEAMKIEKGLRNDTELSVRDLEELVSQYKNVYVVAKGEQFPSDPKRQLHLAVLAVFDSWNSARAKKYRSINQITGLKGTAVNVQCMGEDVVAGIRTPQDLDAMKECMPEPYAELVENCDIEFTVQENKLWMLQCRTGKRAGKGAVKIAVDMVNEGLIDHGSAIKMVEPRHLDQILHPQFERPSSYEEKVITTGLPASPGAAVGQIVFTADDAETWHAQGESVILVRTETSAEDVGGMHAAAGILTARGDKSWSFSCIYFLMQVVVVGSRVLREGDWLSLNGSTGEVILGKVPLSPPALSGDLGTLMSWVDELKQLKVMVNADTPADALTGRNNGAEGIGLCRTEHMFFSSDARIKAMRQMIMADTVEQRQKALDLLLPYQRTDFEGILRAMDGLPVTIRLLDPPLHEFLPEGSIEDMLDMLSFDIKSTNDEILARIEKLSEVNPMLGFRGCRLGISYPELTAMQARAIFEAAIAMDDQGFEVFPEIMVPLVGTRQELGQQLRVIRQVADKVFANAEKTISYKVGSMIEVPRAALIADEIAELAEFFSFGTNDLTQMTFGYSRDDVGKFLPTYLSQGILQHDPFEVFDRKGVGELVKIATERGRRSRPGLEVGICGEHGGEPSSVAFFAKAGLDYVSCSPFRVPIARLAAAQAVLSDKSEYIWFLGHLNSEEPFHNGLDKRRTLALLGGTEALEESLPKIIVWDCEEHWSGTKCSSRWASVKMADFSSYWRTCIESYPQGQDLWKVIAGTAIDPPSKESSLRKWQIKTCKAMFVLRTTIEEDLVEHIRDAEMPKEAWETLSKLFYKNNEARLQLLENELVEALAKQMNSITLKESDEEVALFIRKKGPPRCLGEAKG</sequence>
<organism evidence="15 16">
    <name type="scientific">Eleusine coracana subsp. coracana</name>
    <dbReference type="NCBI Taxonomy" id="191504"/>
    <lineage>
        <taxon>Eukaryota</taxon>
        <taxon>Viridiplantae</taxon>
        <taxon>Streptophyta</taxon>
        <taxon>Embryophyta</taxon>
        <taxon>Tracheophyta</taxon>
        <taxon>Spermatophyta</taxon>
        <taxon>Magnoliopsida</taxon>
        <taxon>Liliopsida</taxon>
        <taxon>Poales</taxon>
        <taxon>Poaceae</taxon>
        <taxon>PACMAD clade</taxon>
        <taxon>Chloridoideae</taxon>
        <taxon>Cynodonteae</taxon>
        <taxon>Eleusininae</taxon>
        <taxon>Eleusine</taxon>
    </lineage>
</organism>
<dbReference type="InterPro" id="IPR008279">
    <property type="entry name" value="PEP-util_enz_mobile_dom"/>
</dbReference>
<evidence type="ECO:0000256" key="1">
    <source>
        <dbReference type="ARBA" id="ARBA00001946"/>
    </source>
</evidence>
<evidence type="ECO:0000256" key="9">
    <source>
        <dbReference type="ARBA" id="ARBA00022840"/>
    </source>
</evidence>
<dbReference type="InterPro" id="IPR015813">
    <property type="entry name" value="Pyrv/PenolPyrv_kinase-like_dom"/>
</dbReference>
<evidence type="ECO:0000259" key="13">
    <source>
        <dbReference type="Pfam" id="PF01326"/>
    </source>
</evidence>
<comment type="catalytic activity">
    <reaction evidence="11">
        <text>pyruvate + phosphate + ATP = phosphoenolpyruvate + AMP + diphosphate + H(+)</text>
        <dbReference type="Rhea" id="RHEA:10756"/>
        <dbReference type="ChEBI" id="CHEBI:15361"/>
        <dbReference type="ChEBI" id="CHEBI:15378"/>
        <dbReference type="ChEBI" id="CHEBI:30616"/>
        <dbReference type="ChEBI" id="CHEBI:33019"/>
        <dbReference type="ChEBI" id="CHEBI:43474"/>
        <dbReference type="ChEBI" id="CHEBI:58702"/>
        <dbReference type="ChEBI" id="CHEBI:456215"/>
        <dbReference type="EC" id="2.7.9.1"/>
    </reaction>
</comment>
<dbReference type="Pfam" id="PF00391">
    <property type="entry name" value="PEP-utilizers"/>
    <property type="match status" value="1"/>
</dbReference>
<evidence type="ECO:0000259" key="12">
    <source>
        <dbReference type="Pfam" id="PF00391"/>
    </source>
</evidence>
<dbReference type="EC" id="2.7.9.1" evidence="3"/>